<evidence type="ECO:0000313" key="2">
    <source>
        <dbReference type="Proteomes" id="UP000027265"/>
    </source>
</evidence>
<dbReference type="EMBL" id="KL197729">
    <property type="protein sequence ID" value="KDQ54230.1"/>
    <property type="molecule type" value="Genomic_DNA"/>
</dbReference>
<dbReference type="AlphaFoldDB" id="A0A067PK57"/>
<reference evidence="2" key="1">
    <citation type="journal article" date="2014" name="Proc. Natl. Acad. Sci. U.S.A.">
        <title>Extensive sampling of basidiomycete genomes demonstrates inadequacy of the white-rot/brown-rot paradigm for wood decay fungi.</title>
        <authorList>
            <person name="Riley R."/>
            <person name="Salamov A.A."/>
            <person name="Brown D.W."/>
            <person name="Nagy L.G."/>
            <person name="Floudas D."/>
            <person name="Held B.W."/>
            <person name="Levasseur A."/>
            <person name="Lombard V."/>
            <person name="Morin E."/>
            <person name="Otillar R."/>
            <person name="Lindquist E.A."/>
            <person name="Sun H."/>
            <person name="LaButti K.M."/>
            <person name="Schmutz J."/>
            <person name="Jabbour D."/>
            <person name="Luo H."/>
            <person name="Baker S.E."/>
            <person name="Pisabarro A.G."/>
            <person name="Walton J.D."/>
            <person name="Blanchette R.A."/>
            <person name="Henrissat B."/>
            <person name="Martin F."/>
            <person name="Cullen D."/>
            <person name="Hibbett D.S."/>
            <person name="Grigoriev I.V."/>
        </authorList>
    </citation>
    <scope>NUCLEOTIDE SEQUENCE [LARGE SCALE GENOMIC DNA]</scope>
    <source>
        <strain evidence="2">MUCL 33604</strain>
    </source>
</reference>
<dbReference type="InParanoid" id="A0A067PK57"/>
<evidence type="ECO:0000313" key="1">
    <source>
        <dbReference type="EMBL" id="KDQ54230.1"/>
    </source>
</evidence>
<dbReference type="Proteomes" id="UP000027265">
    <property type="component" value="Unassembled WGS sequence"/>
</dbReference>
<organism evidence="1 2">
    <name type="scientific">Jaapia argillacea MUCL 33604</name>
    <dbReference type="NCBI Taxonomy" id="933084"/>
    <lineage>
        <taxon>Eukaryota</taxon>
        <taxon>Fungi</taxon>
        <taxon>Dikarya</taxon>
        <taxon>Basidiomycota</taxon>
        <taxon>Agaricomycotina</taxon>
        <taxon>Agaricomycetes</taxon>
        <taxon>Agaricomycetidae</taxon>
        <taxon>Jaapiales</taxon>
        <taxon>Jaapiaceae</taxon>
        <taxon>Jaapia</taxon>
    </lineage>
</organism>
<protein>
    <submittedName>
        <fullName evidence="1">Uncharacterized protein</fullName>
    </submittedName>
</protein>
<keyword evidence="2" id="KW-1185">Reference proteome</keyword>
<dbReference type="HOGENOM" id="CLU_2758114_0_0_1"/>
<accession>A0A067PK57</accession>
<sequence>MLEINNTSYKEHSPTRPCSKSWVKYSKSCTTATAHSPWTPSSKDPPLLLLPSVLPRLKLTFAIDTNDHYS</sequence>
<name>A0A067PK57_9AGAM</name>
<proteinExistence type="predicted"/>
<gene>
    <name evidence="1" type="ORF">JAAARDRAFT_402733</name>
</gene>